<dbReference type="EMBL" id="FQVK01000030">
    <property type="protein sequence ID" value="SHF35616.1"/>
    <property type="molecule type" value="Genomic_DNA"/>
</dbReference>
<evidence type="ECO:0000259" key="2">
    <source>
        <dbReference type="Pfam" id="PF11412"/>
    </source>
</evidence>
<protein>
    <submittedName>
        <fullName evidence="3">Disulphide bond corrector protein DsbC</fullName>
    </submittedName>
</protein>
<feature type="signal peptide" evidence="1">
    <location>
        <begin position="1"/>
        <end position="24"/>
    </location>
</feature>
<accession>A0A1M5AZN2</accession>
<gene>
    <name evidence="3" type="ORF">SAMN05444279_13018</name>
</gene>
<dbReference type="Pfam" id="PF11412">
    <property type="entry name" value="DsbD_N"/>
    <property type="match status" value="1"/>
</dbReference>
<keyword evidence="4" id="KW-1185">Reference proteome</keyword>
<evidence type="ECO:0000313" key="3">
    <source>
        <dbReference type="EMBL" id="SHF35616.1"/>
    </source>
</evidence>
<dbReference type="AlphaFoldDB" id="A0A1M5AZN2"/>
<reference evidence="3 4" key="1">
    <citation type="submission" date="2016-11" db="EMBL/GenBank/DDBJ databases">
        <authorList>
            <person name="Varghese N."/>
            <person name="Submissions S."/>
        </authorList>
    </citation>
    <scope>NUCLEOTIDE SEQUENCE [LARGE SCALE GENOMIC DNA]</scope>
    <source>
        <strain evidence="3 4">DSM 29341</strain>
    </source>
</reference>
<keyword evidence="1" id="KW-0732">Signal</keyword>
<feature type="domain" description="Thiol:disulfide interchange protein DsbD N-terminal" evidence="2">
    <location>
        <begin position="43"/>
        <end position="142"/>
    </location>
</feature>
<dbReference type="InterPro" id="IPR028250">
    <property type="entry name" value="DsbDN"/>
</dbReference>
<name>A0A1M5AZN2_9RHOB</name>
<evidence type="ECO:0000256" key="1">
    <source>
        <dbReference type="SAM" id="SignalP"/>
    </source>
</evidence>
<dbReference type="Proteomes" id="UP000325134">
    <property type="component" value="Unassembled WGS sequence"/>
</dbReference>
<sequence>MTRMFKSLAAILSTFLFLSAPARAQSVDDIVQLDILDGGLAQDGTYLGALRLRLEDGWKTYWRAPGDAGIPPQFDWGRSDNVGAVSVIWPAPEIFDQNGLKSIGYARQVVLPIKITPKTAGQPVRLRGEVDLGVCKDVCIPATLGFDHALDAGAPRNPAIAAALAQRPYSAREAGVSATTCHLKPTADGLSVQVHISMPPAGGAEMAVIEPGNPALWVSPAETTRQGGTLIASAEVVSADGRPFALDRSDLRITVLGARYAVDIRGCSAG</sequence>
<organism evidence="3 4">
    <name type="scientific">Ruegeria intermedia</name>
    <dbReference type="NCBI Taxonomy" id="996115"/>
    <lineage>
        <taxon>Bacteria</taxon>
        <taxon>Pseudomonadati</taxon>
        <taxon>Pseudomonadota</taxon>
        <taxon>Alphaproteobacteria</taxon>
        <taxon>Rhodobacterales</taxon>
        <taxon>Roseobacteraceae</taxon>
        <taxon>Ruegeria</taxon>
    </lineage>
</organism>
<feature type="chain" id="PRO_5012522174" evidence="1">
    <location>
        <begin position="25"/>
        <end position="270"/>
    </location>
</feature>
<evidence type="ECO:0000313" key="4">
    <source>
        <dbReference type="Proteomes" id="UP000325134"/>
    </source>
</evidence>
<proteinExistence type="predicted"/>